<evidence type="ECO:0000313" key="2">
    <source>
        <dbReference type="Proteomes" id="UP000492821"/>
    </source>
</evidence>
<evidence type="ECO:0000256" key="1">
    <source>
        <dbReference type="SAM" id="MobiDB-lite"/>
    </source>
</evidence>
<feature type="compositionally biased region" description="Polar residues" evidence="1">
    <location>
        <begin position="93"/>
        <end position="113"/>
    </location>
</feature>
<dbReference type="PANTHER" id="PTHR36522:SF1">
    <property type="entry name" value="AT HOOK-CONTAINING PROTEIN ATTF-4"/>
    <property type="match status" value="1"/>
</dbReference>
<feature type="region of interest" description="Disordered" evidence="1">
    <location>
        <begin position="93"/>
        <end position="119"/>
    </location>
</feature>
<feature type="region of interest" description="Disordered" evidence="1">
    <location>
        <begin position="1"/>
        <end position="47"/>
    </location>
</feature>
<accession>A0A7E4VK61</accession>
<reference evidence="2" key="1">
    <citation type="journal article" date="2013" name="Genetics">
        <title>The draft genome and transcriptome of Panagrellus redivivus are shaped by the harsh demands of a free-living lifestyle.</title>
        <authorList>
            <person name="Srinivasan J."/>
            <person name="Dillman A.R."/>
            <person name="Macchietto M.G."/>
            <person name="Heikkinen L."/>
            <person name="Lakso M."/>
            <person name="Fracchia K.M."/>
            <person name="Antoshechkin I."/>
            <person name="Mortazavi A."/>
            <person name="Wong G."/>
            <person name="Sternberg P.W."/>
        </authorList>
    </citation>
    <scope>NUCLEOTIDE SEQUENCE [LARGE SCALE GENOMIC DNA]</scope>
    <source>
        <strain evidence="2">MT8872</strain>
    </source>
</reference>
<dbReference type="AlphaFoldDB" id="A0A7E4VK61"/>
<name>A0A7E4VK61_PANRE</name>
<reference evidence="3" key="2">
    <citation type="submission" date="2020-10" db="UniProtKB">
        <authorList>
            <consortium name="WormBaseParasite"/>
        </authorList>
    </citation>
    <scope>IDENTIFICATION</scope>
</reference>
<organism evidence="2 3">
    <name type="scientific">Panagrellus redivivus</name>
    <name type="common">Microworm</name>
    <dbReference type="NCBI Taxonomy" id="6233"/>
    <lineage>
        <taxon>Eukaryota</taxon>
        <taxon>Metazoa</taxon>
        <taxon>Ecdysozoa</taxon>
        <taxon>Nematoda</taxon>
        <taxon>Chromadorea</taxon>
        <taxon>Rhabditida</taxon>
        <taxon>Tylenchina</taxon>
        <taxon>Panagrolaimomorpha</taxon>
        <taxon>Panagrolaimoidea</taxon>
        <taxon>Panagrolaimidae</taxon>
        <taxon>Panagrellus</taxon>
    </lineage>
</organism>
<protein>
    <submittedName>
        <fullName evidence="3">HTH psq-type domain-containing protein</fullName>
    </submittedName>
</protein>
<keyword evidence="2" id="KW-1185">Reference proteome</keyword>
<feature type="compositionally biased region" description="Polar residues" evidence="1">
    <location>
        <begin position="34"/>
        <end position="47"/>
    </location>
</feature>
<dbReference type="InterPro" id="IPR038839">
    <property type="entry name" value="Attf-4-like"/>
</dbReference>
<dbReference type="WBParaSite" id="Pan_g21936.t1">
    <property type="protein sequence ID" value="Pan_g21936.t1"/>
    <property type="gene ID" value="Pan_g21936"/>
</dbReference>
<proteinExistence type="predicted"/>
<evidence type="ECO:0000313" key="3">
    <source>
        <dbReference type="WBParaSite" id="Pan_g21936.t1"/>
    </source>
</evidence>
<dbReference type="PANTHER" id="PTHR36522">
    <property type="entry name" value="AT HOOK-CONTAINING PROTEIN ATTF-4"/>
    <property type="match status" value="1"/>
</dbReference>
<sequence>MAGEGESISLLPRSEKPEVPSSASSFGDDDGVVSESNFSSRGEENSGSMRQVLESVAAIQSQTTYLNHQIAFLLKKFNLSGCECQTCLKESNSTVQKEPSSNGIANVNGSPATGSDDRSFAGFEQHFQNLKRESGESFTNDLTNESMLELFNGAGGNSSIAGPLEFGLREGECRRGRKSKYCNPEQKMLLVDYAQRYGPSAAARKFNIPPAVASYYYRKFNNQRKRGDNGPSPTSLNSPLPRSDNAFDESLTSQGSAPAMPHLSGSPGFLRGRGRGRPKLIGDELDANLVDHMVKIKRQDPRHHLTATAALEHSRDYIRTHAPGLLEEEGGPVNLKHTWAMKLLNRVTEREMELADESNPAALNVGEFPFASPAASKNLMATLNELCSQMNENNNLGAPNDNAENEATPPTGSEYADISEENDLLKVFLATISNAAAAAAQATPSS</sequence>
<feature type="region of interest" description="Disordered" evidence="1">
    <location>
        <begin position="222"/>
        <end position="277"/>
    </location>
</feature>
<dbReference type="Proteomes" id="UP000492821">
    <property type="component" value="Unassembled WGS sequence"/>
</dbReference>
<feature type="region of interest" description="Disordered" evidence="1">
    <location>
        <begin position="391"/>
        <end position="416"/>
    </location>
</feature>
<feature type="compositionally biased region" description="Polar residues" evidence="1">
    <location>
        <begin position="231"/>
        <end position="240"/>
    </location>
</feature>